<proteinExistence type="predicted"/>
<accession>A0A975GXG5</accession>
<dbReference type="Proteomes" id="UP000663918">
    <property type="component" value="Chromosome"/>
</dbReference>
<dbReference type="RefSeq" id="WP_207932139.1">
    <property type="nucleotide sequence ID" value="NZ_CP062222.1"/>
</dbReference>
<dbReference type="AlphaFoldDB" id="A0A975GXG5"/>
<protein>
    <submittedName>
        <fullName evidence="1">Uncharacterized protein</fullName>
    </submittedName>
</protein>
<gene>
    <name evidence="1" type="ORF">IFJ75_08455</name>
</gene>
<sequence>MAVRKTLLKSDTGVCLTQVDEVAGVKVKATHYRLTTLRPNQPRVIADHDLAEVAFAGEVAESKRDPVAVRMASDL</sequence>
<dbReference type="EMBL" id="CP062222">
    <property type="protein sequence ID" value="QTC92859.1"/>
    <property type="molecule type" value="Genomic_DNA"/>
</dbReference>
<organism evidence="1 2">
    <name type="scientific">Brevundimonas goettingensis</name>
    <dbReference type="NCBI Taxonomy" id="2774190"/>
    <lineage>
        <taxon>Bacteria</taxon>
        <taxon>Pseudomonadati</taxon>
        <taxon>Pseudomonadota</taxon>
        <taxon>Alphaproteobacteria</taxon>
        <taxon>Caulobacterales</taxon>
        <taxon>Caulobacteraceae</taxon>
        <taxon>Brevundimonas</taxon>
    </lineage>
</organism>
<evidence type="ECO:0000313" key="1">
    <source>
        <dbReference type="EMBL" id="QTC92859.1"/>
    </source>
</evidence>
<name>A0A975GXG5_9CAUL</name>
<evidence type="ECO:0000313" key="2">
    <source>
        <dbReference type="Proteomes" id="UP000663918"/>
    </source>
</evidence>
<keyword evidence="2" id="KW-1185">Reference proteome</keyword>
<reference evidence="1" key="1">
    <citation type="submission" date="2020-09" db="EMBL/GenBank/DDBJ databases">
        <title>Brevundimonas sp. LVF2 isolated from a puddle in Goettingen, Germany.</title>
        <authorList>
            <person name="Friedrich I."/>
            <person name="Klassen A."/>
            <person name="Hannes N."/>
            <person name="Schneider D."/>
            <person name="Hertel R."/>
            <person name="Daniel R."/>
        </authorList>
    </citation>
    <scope>NUCLEOTIDE SEQUENCE</scope>
    <source>
        <strain evidence="1">LVF2</strain>
    </source>
</reference>
<dbReference type="KEGG" id="bgoe:IFJ75_08455"/>